<reference evidence="1 2" key="1">
    <citation type="journal article" date="2022" name="Hortic Res">
        <title>A haplotype resolved chromosomal level avocado genome allows analysis of novel avocado genes.</title>
        <authorList>
            <person name="Nath O."/>
            <person name="Fletcher S.J."/>
            <person name="Hayward A."/>
            <person name="Shaw L.M."/>
            <person name="Masouleh A.K."/>
            <person name="Furtado A."/>
            <person name="Henry R.J."/>
            <person name="Mitter N."/>
        </authorList>
    </citation>
    <scope>NUCLEOTIDE SEQUENCE [LARGE SCALE GENOMIC DNA]</scope>
    <source>
        <strain evidence="2">cv. Hass</strain>
    </source>
</reference>
<proteinExistence type="predicted"/>
<keyword evidence="2" id="KW-1185">Reference proteome</keyword>
<dbReference type="EMBL" id="CM056817">
    <property type="protein sequence ID" value="KAJ8620010.1"/>
    <property type="molecule type" value="Genomic_DNA"/>
</dbReference>
<dbReference type="Proteomes" id="UP001234297">
    <property type="component" value="Chromosome 9"/>
</dbReference>
<comment type="caution">
    <text evidence="1">The sequence shown here is derived from an EMBL/GenBank/DDBJ whole genome shotgun (WGS) entry which is preliminary data.</text>
</comment>
<gene>
    <name evidence="1" type="ORF">MRB53_028539</name>
</gene>
<protein>
    <submittedName>
        <fullName evidence="1">Uncharacterized protein</fullName>
    </submittedName>
</protein>
<name>A0ACC2KFS2_PERAE</name>
<sequence>MADCCSVVDWPVANEVEWSAAVLWWTGRWQMKWSGAGCRQVEWPATVRRRDWPVAKGELRGRSARRTEGEELAAGLKVDGDWPVGKSSGMAGWTEGEVESGRLQGRDGVMAAEAGRKCIGR</sequence>
<accession>A0ACC2KFS2</accession>
<organism evidence="1 2">
    <name type="scientific">Persea americana</name>
    <name type="common">Avocado</name>
    <dbReference type="NCBI Taxonomy" id="3435"/>
    <lineage>
        <taxon>Eukaryota</taxon>
        <taxon>Viridiplantae</taxon>
        <taxon>Streptophyta</taxon>
        <taxon>Embryophyta</taxon>
        <taxon>Tracheophyta</taxon>
        <taxon>Spermatophyta</taxon>
        <taxon>Magnoliopsida</taxon>
        <taxon>Magnoliidae</taxon>
        <taxon>Laurales</taxon>
        <taxon>Lauraceae</taxon>
        <taxon>Persea</taxon>
    </lineage>
</organism>
<evidence type="ECO:0000313" key="2">
    <source>
        <dbReference type="Proteomes" id="UP001234297"/>
    </source>
</evidence>
<evidence type="ECO:0000313" key="1">
    <source>
        <dbReference type="EMBL" id="KAJ8620010.1"/>
    </source>
</evidence>